<accession>A0A9J5XDY4</accession>
<comment type="caution">
    <text evidence="1">The sequence shown here is derived from an EMBL/GenBank/DDBJ whole genome shotgun (WGS) entry which is preliminary data.</text>
</comment>
<dbReference type="AlphaFoldDB" id="A0A9J5XDY4"/>
<proteinExistence type="predicted"/>
<organism evidence="1 2">
    <name type="scientific">Solanum commersonii</name>
    <name type="common">Commerson's wild potato</name>
    <name type="synonym">Commerson's nightshade</name>
    <dbReference type="NCBI Taxonomy" id="4109"/>
    <lineage>
        <taxon>Eukaryota</taxon>
        <taxon>Viridiplantae</taxon>
        <taxon>Streptophyta</taxon>
        <taxon>Embryophyta</taxon>
        <taxon>Tracheophyta</taxon>
        <taxon>Spermatophyta</taxon>
        <taxon>Magnoliopsida</taxon>
        <taxon>eudicotyledons</taxon>
        <taxon>Gunneridae</taxon>
        <taxon>Pentapetalae</taxon>
        <taxon>asterids</taxon>
        <taxon>lamiids</taxon>
        <taxon>Solanales</taxon>
        <taxon>Solanaceae</taxon>
        <taxon>Solanoideae</taxon>
        <taxon>Solaneae</taxon>
        <taxon>Solanum</taxon>
    </lineage>
</organism>
<name>A0A9J5XDY4_SOLCO</name>
<evidence type="ECO:0000313" key="2">
    <source>
        <dbReference type="Proteomes" id="UP000824120"/>
    </source>
</evidence>
<keyword evidence="2" id="KW-1185">Reference proteome</keyword>
<dbReference type="Proteomes" id="UP000824120">
    <property type="component" value="Chromosome 9"/>
</dbReference>
<dbReference type="EMBL" id="JACXVP010000009">
    <property type="protein sequence ID" value="KAG5585823.1"/>
    <property type="molecule type" value="Genomic_DNA"/>
</dbReference>
<protein>
    <submittedName>
        <fullName evidence="1">Uncharacterized protein</fullName>
    </submittedName>
</protein>
<evidence type="ECO:0000313" key="1">
    <source>
        <dbReference type="EMBL" id="KAG5585823.1"/>
    </source>
</evidence>
<reference evidence="1 2" key="1">
    <citation type="submission" date="2020-09" db="EMBL/GenBank/DDBJ databases">
        <title>De no assembly of potato wild relative species, Solanum commersonii.</title>
        <authorList>
            <person name="Cho K."/>
        </authorList>
    </citation>
    <scope>NUCLEOTIDE SEQUENCE [LARGE SCALE GENOMIC DNA]</scope>
    <source>
        <strain evidence="1">LZ3.2</strain>
        <tissue evidence="1">Leaf</tissue>
    </source>
</reference>
<gene>
    <name evidence="1" type="ORF">H5410_046257</name>
</gene>
<sequence>MDSTSPIERSTIAILDGLAWKSPNGRIQLRSTSDEVNVNLPIGVCFPGQGDHDTEISKQFDVGIAGEQLQVTTPELRSP</sequence>